<dbReference type="RefSeq" id="WP_106191356.1">
    <property type="nucleotide sequence ID" value="NZ_PVTF01000009.1"/>
</dbReference>
<keyword evidence="6 7" id="KW-0503">Monooxygenase</keyword>
<dbReference type="EMBL" id="PVTF01000009">
    <property type="protein sequence ID" value="PRY38272.1"/>
    <property type="molecule type" value="Genomic_DNA"/>
</dbReference>
<sequence>MPSSWKNTVLLAVGRVVVALRAATGDPGARLFRKPAIEDPYPLYESVRAKGKLVPSKLGLLLTAEHSIAAEVLRDPRWGVMAPSEMALVDETAYAPDSRVLVNPLQRSFLMRNPPDHTRLRRYVGGWFTPRALRQQMPAIEAVVGRHLDLVAEKGAFDLVDDFAKKVPVQVIADLLGVPASDHDSFIRWGSALVNSIDGVRDTKELKLLQDTLAEFDAFLMDLVEHRRRHPGDDLVSDLVAHDELALEDLVATTELLLVAGFETTVNLIGTAANAVLGHPDVRRRLIAEPEYAERVVEETLRWDPPVQYVVRVPLEPVEVGGQRLETGTPVLMLLAAANRDPAVFADPHRFDPDRADAREHLAFSSGIHYCLGANLARMEATAAVRALFLRFPELRAAGPVSRRPSPTIRGARHLPVNTGVTKRSLAVDKR</sequence>
<evidence type="ECO:0000256" key="1">
    <source>
        <dbReference type="ARBA" id="ARBA00010617"/>
    </source>
</evidence>
<proteinExistence type="inferred from homology"/>
<dbReference type="Proteomes" id="UP000239494">
    <property type="component" value="Unassembled WGS sequence"/>
</dbReference>
<evidence type="ECO:0000313" key="9">
    <source>
        <dbReference type="Proteomes" id="UP000239494"/>
    </source>
</evidence>
<dbReference type="GO" id="GO:0006707">
    <property type="term" value="P:cholesterol catabolic process"/>
    <property type="evidence" value="ECO:0007669"/>
    <property type="project" value="TreeGrafter"/>
</dbReference>
<dbReference type="PANTHER" id="PTHR46696">
    <property type="entry name" value="P450, PUTATIVE (EUROFUNG)-RELATED"/>
    <property type="match status" value="1"/>
</dbReference>
<dbReference type="OrthoDB" id="4156795at2"/>
<dbReference type="GO" id="GO:0008395">
    <property type="term" value="F:steroid hydroxylase activity"/>
    <property type="evidence" value="ECO:0007669"/>
    <property type="project" value="TreeGrafter"/>
</dbReference>
<dbReference type="AlphaFoldDB" id="A0A2T0SXX3"/>
<dbReference type="PROSITE" id="PS00086">
    <property type="entry name" value="CYTOCHROME_P450"/>
    <property type="match status" value="1"/>
</dbReference>
<dbReference type="PANTHER" id="PTHR46696:SF4">
    <property type="entry name" value="BIOTIN BIOSYNTHESIS CYTOCHROME P450"/>
    <property type="match status" value="1"/>
</dbReference>
<keyword evidence="2 7" id="KW-0349">Heme</keyword>
<keyword evidence="3 7" id="KW-0479">Metal-binding</keyword>
<dbReference type="InterPro" id="IPR017972">
    <property type="entry name" value="Cyt_P450_CS"/>
</dbReference>
<dbReference type="CDD" id="cd20625">
    <property type="entry name" value="CYP164-like"/>
    <property type="match status" value="1"/>
</dbReference>
<organism evidence="8 9">
    <name type="scientific">Umezawaea tangerina</name>
    <dbReference type="NCBI Taxonomy" id="84725"/>
    <lineage>
        <taxon>Bacteria</taxon>
        <taxon>Bacillati</taxon>
        <taxon>Actinomycetota</taxon>
        <taxon>Actinomycetes</taxon>
        <taxon>Pseudonocardiales</taxon>
        <taxon>Pseudonocardiaceae</taxon>
        <taxon>Umezawaea</taxon>
    </lineage>
</organism>
<evidence type="ECO:0000256" key="2">
    <source>
        <dbReference type="ARBA" id="ARBA00022617"/>
    </source>
</evidence>
<name>A0A2T0SXX3_9PSEU</name>
<evidence type="ECO:0000256" key="5">
    <source>
        <dbReference type="ARBA" id="ARBA00023004"/>
    </source>
</evidence>
<dbReference type="InterPro" id="IPR002397">
    <property type="entry name" value="Cyt_P450_B"/>
</dbReference>
<comment type="similarity">
    <text evidence="1 7">Belongs to the cytochrome P450 family.</text>
</comment>
<keyword evidence="5 7" id="KW-0408">Iron</keyword>
<dbReference type="InterPro" id="IPR036396">
    <property type="entry name" value="Cyt_P450_sf"/>
</dbReference>
<evidence type="ECO:0000256" key="6">
    <source>
        <dbReference type="ARBA" id="ARBA00023033"/>
    </source>
</evidence>
<dbReference type="GO" id="GO:0005506">
    <property type="term" value="F:iron ion binding"/>
    <property type="evidence" value="ECO:0007669"/>
    <property type="project" value="InterPro"/>
</dbReference>
<evidence type="ECO:0000256" key="7">
    <source>
        <dbReference type="RuleBase" id="RU000461"/>
    </source>
</evidence>
<dbReference type="PRINTS" id="PR00385">
    <property type="entry name" value="P450"/>
</dbReference>
<evidence type="ECO:0000256" key="3">
    <source>
        <dbReference type="ARBA" id="ARBA00022723"/>
    </source>
</evidence>
<dbReference type="InterPro" id="IPR001128">
    <property type="entry name" value="Cyt_P450"/>
</dbReference>
<dbReference type="GO" id="GO:0036199">
    <property type="term" value="F:cholest-4-en-3-one 26-monooxygenase activity"/>
    <property type="evidence" value="ECO:0007669"/>
    <property type="project" value="TreeGrafter"/>
</dbReference>
<evidence type="ECO:0000256" key="4">
    <source>
        <dbReference type="ARBA" id="ARBA00023002"/>
    </source>
</evidence>
<dbReference type="SUPFAM" id="SSF48264">
    <property type="entry name" value="Cytochrome P450"/>
    <property type="match status" value="1"/>
</dbReference>
<keyword evidence="4 7" id="KW-0560">Oxidoreductase</keyword>
<accession>A0A2T0SXX3</accession>
<dbReference type="FunFam" id="1.10.630.10:FF:000018">
    <property type="entry name" value="Cytochrome P450 monooxygenase"/>
    <property type="match status" value="1"/>
</dbReference>
<evidence type="ECO:0000313" key="8">
    <source>
        <dbReference type="EMBL" id="PRY38272.1"/>
    </source>
</evidence>
<dbReference type="Pfam" id="PF00067">
    <property type="entry name" value="p450"/>
    <property type="match status" value="1"/>
</dbReference>
<dbReference type="Gene3D" id="1.10.630.10">
    <property type="entry name" value="Cytochrome P450"/>
    <property type="match status" value="1"/>
</dbReference>
<protein>
    <submittedName>
        <fullName evidence="8">Cytochrome P450</fullName>
    </submittedName>
</protein>
<dbReference type="GO" id="GO:0020037">
    <property type="term" value="F:heme binding"/>
    <property type="evidence" value="ECO:0007669"/>
    <property type="project" value="InterPro"/>
</dbReference>
<comment type="caution">
    <text evidence="8">The sequence shown here is derived from an EMBL/GenBank/DDBJ whole genome shotgun (WGS) entry which is preliminary data.</text>
</comment>
<reference evidence="8 9" key="1">
    <citation type="submission" date="2018-03" db="EMBL/GenBank/DDBJ databases">
        <title>Genomic Encyclopedia of Archaeal and Bacterial Type Strains, Phase II (KMG-II): from individual species to whole genera.</title>
        <authorList>
            <person name="Goeker M."/>
        </authorList>
    </citation>
    <scope>NUCLEOTIDE SEQUENCE [LARGE SCALE GENOMIC DNA]</scope>
    <source>
        <strain evidence="8 9">DSM 44720</strain>
    </source>
</reference>
<dbReference type="PRINTS" id="PR00359">
    <property type="entry name" value="BP450"/>
</dbReference>
<keyword evidence="9" id="KW-1185">Reference proteome</keyword>
<gene>
    <name evidence="8" type="ORF">CLV43_109493</name>
</gene>